<accession>A0AAV9W667</accession>
<keyword evidence="2" id="KW-1185">Reference proteome</keyword>
<gene>
    <name evidence="1" type="ORF">TWF481_009587</name>
</gene>
<evidence type="ECO:0000313" key="1">
    <source>
        <dbReference type="EMBL" id="KAK6501760.1"/>
    </source>
</evidence>
<evidence type="ECO:0000313" key="2">
    <source>
        <dbReference type="Proteomes" id="UP001370758"/>
    </source>
</evidence>
<dbReference type="EMBL" id="JAVHJL010000006">
    <property type="protein sequence ID" value="KAK6501760.1"/>
    <property type="molecule type" value="Genomic_DNA"/>
</dbReference>
<dbReference type="Proteomes" id="UP001370758">
    <property type="component" value="Unassembled WGS sequence"/>
</dbReference>
<reference evidence="1 2" key="1">
    <citation type="submission" date="2023-08" db="EMBL/GenBank/DDBJ databases">
        <authorList>
            <person name="Palmer J.M."/>
        </authorList>
    </citation>
    <scope>NUCLEOTIDE SEQUENCE [LARGE SCALE GENOMIC DNA]</scope>
    <source>
        <strain evidence="1 2">TWF481</strain>
    </source>
</reference>
<comment type="caution">
    <text evidence="1">The sequence shown here is derived from an EMBL/GenBank/DDBJ whole genome shotgun (WGS) entry which is preliminary data.</text>
</comment>
<organism evidence="1 2">
    <name type="scientific">Arthrobotrys musiformis</name>
    <dbReference type="NCBI Taxonomy" id="47236"/>
    <lineage>
        <taxon>Eukaryota</taxon>
        <taxon>Fungi</taxon>
        <taxon>Dikarya</taxon>
        <taxon>Ascomycota</taxon>
        <taxon>Pezizomycotina</taxon>
        <taxon>Orbiliomycetes</taxon>
        <taxon>Orbiliales</taxon>
        <taxon>Orbiliaceae</taxon>
        <taxon>Arthrobotrys</taxon>
    </lineage>
</organism>
<proteinExistence type="predicted"/>
<sequence length="272" mass="30805">MDSDPTLKLLVEEFNYLPRPKKIKLQDVNTKTLVKTYDNIWHFGIRMIESIPPLPPQRILYLYLSGSGTLEIISAIEYPGYDSDVPEGMVDANVRARVIIPHLIGAFTGHFGRTGLELWKRLRPWSLMVTRDFELARAVGEGLMHSGADYKCGDLCMVRTAIGESTWSEERCWRAYRDGIYRIFGIVTGPDPGEYMSLDGGGESLSADWGLEVAPITEEEEEEGRQEALLPAFIYEIEKPPSEEELEEEDISILFPALSSFRGIGTRKRRKT</sequence>
<dbReference type="AlphaFoldDB" id="A0AAV9W667"/>
<protein>
    <submittedName>
        <fullName evidence="1">Uncharacterized protein</fullName>
    </submittedName>
</protein>
<name>A0AAV9W667_9PEZI</name>